<sequence>MPIGVPKVPYRLPGEEDASYVDIYNLLYRERILFLAQAVNDEICNQLVGIMVYLNAEDEKREMFMYINSPGGSVLAGLAVFDTMDYVQPDVTTICMGMAMSMGSFVLSGGEFGKRIAMPHARVMIHQPSSAYYDGQAGEFLMEANEVLRIRDEITRIYSIRTGQPRNLISEDLERDSFMSAEEAKEYGVVDQVVASMESVPWAET</sequence>
<feature type="active site" description="Nucleophile" evidence="8">
    <location>
        <position position="101"/>
    </location>
</feature>
<dbReference type="EC" id="3.4.21.92" evidence="8"/>
<dbReference type="PANTHER" id="PTHR10381">
    <property type="entry name" value="ATP-DEPENDENT CLP PROTEASE PROTEOLYTIC SUBUNIT"/>
    <property type="match status" value="1"/>
</dbReference>
<accession>A0A024B3E5</accession>
<dbReference type="RefSeq" id="YP_009033588.1">
    <property type="nucleotide sequence ID" value="NC_024167.1"/>
</dbReference>
<comment type="similarity">
    <text evidence="1 8 10">Belongs to the peptidase S14 family.</text>
</comment>
<evidence type="ECO:0000256" key="6">
    <source>
        <dbReference type="ARBA" id="ARBA00034021"/>
    </source>
</evidence>
<keyword evidence="4 8" id="KW-0378">Hydrolase</keyword>
<evidence type="ECO:0000256" key="4">
    <source>
        <dbReference type="ARBA" id="ARBA00022801"/>
    </source>
</evidence>
<dbReference type="GO" id="GO:0004252">
    <property type="term" value="F:serine-type endopeptidase activity"/>
    <property type="evidence" value="ECO:0007669"/>
    <property type="project" value="UniProtKB-UniRule"/>
</dbReference>
<dbReference type="GO" id="GO:0006515">
    <property type="term" value="P:protein quality control for misfolded or incompletely synthesized proteins"/>
    <property type="evidence" value="ECO:0007669"/>
    <property type="project" value="TreeGrafter"/>
</dbReference>
<dbReference type="HAMAP" id="MF_00444">
    <property type="entry name" value="ClpP"/>
    <property type="match status" value="1"/>
</dbReference>
<dbReference type="PROSITE" id="PS00382">
    <property type="entry name" value="CLP_PROTEASE_HIS"/>
    <property type="match status" value="1"/>
</dbReference>
<evidence type="ECO:0000256" key="10">
    <source>
        <dbReference type="RuleBase" id="RU003567"/>
    </source>
</evidence>
<dbReference type="InterPro" id="IPR033135">
    <property type="entry name" value="ClpP_His_AS"/>
</dbReference>
<evidence type="ECO:0000256" key="7">
    <source>
        <dbReference type="ARBA" id="ARBA00055217"/>
    </source>
</evidence>
<dbReference type="EMBL" id="KJ461680">
    <property type="protein sequence ID" value="AHZ10970.1"/>
    <property type="molecule type" value="Genomic_DNA"/>
</dbReference>
<name>A0A024B3E5_KLEFL</name>
<dbReference type="AlphaFoldDB" id="A0A024B3E5"/>
<dbReference type="GO" id="GO:0051117">
    <property type="term" value="F:ATPase binding"/>
    <property type="evidence" value="ECO:0007669"/>
    <property type="project" value="TreeGrafter"/>
</dbReference>
<dbReference type="CDD" id="cd07017">
    <property type="entry name" value="S14_ClpP_2"/>
    <property type="match status" value="1"/>
</dbReference>
<evidence type="ECO:0000256" key="2">
    <source>
        <dbReference type="ARBA" id="ARBA00022640"/>
    </source>
</evidence>
<keyword evidence="2 11" id="KW-0934">Plastid</keyword>
<evidence type="ECO:0000256" key="1">
    <source>
        <dbReference type="ARBA" id="ARBA00007039"/>
    </source>
</evidence>
<comment type="subcellular location">
    <subcellularLocation>
        <location evidence="8">Plastid</location>
        <location evidence="8">Chloroplast stroma</location>
    </subcellularLocation>
</comment>
<dbReference type="GeneID" id="19523743"/>
<comment type="function">
    <text evidence="7 8">Cleaves peptides in various proteins in a process that requires ATP hydrolysis. Has a chymotrypsin-like activity. Plays a major role in the degradation of misfolded proteins.</text>
</comment>
<keyword evidence="5 8" id="KW-0720">Serine protease</keyword>
<dbReference type="PRINTS" id="PR00127">
    <property type="entry name" value="CLPPROTEASEP"/>
</dbReference>
<dbReference type="FunFam" id="3.90.226.10:FF:000006">
    <property type="entry name" value="ATP-dependent Clp protease proteolytic subunit"/>
    <property type="match status" value="1"/>
</dbReference>
<keyword evidence="3 8" id="KW-0645">Protease</keyword>
<proteinExistence type="inferred from homology"/>
<dbReference type="Gene3D" id="3.90.226.10">
    <property type="entry name" value="2-enoyl-CoA Hydratase, Chain A, domain 1"/>
    <property type="match status" value="1"/>
</dbReference>
<geneLocation type="chloroplast" evidence="11"/>
<dbReference type="PANTHER" id="PTHR10381:SF15">
    <property type="entry name" value="CHLOROPLASTIC ATP-DEPENDENT CLP PROTEASE PROTEOLYTIC SUBUNIT 1"/>
    <property type="match status" value="1"/>
</dbReference>
<organism evidence="11">
    <name type="scientific">Klebsormidium flaccidum</name>
    <name type="common">Filamentous green alga</name>
    <name type="synonym">Ulothrix flaccida</name>
    <dbReference type="NCBI Taxonomy" id="3175"/>
    <lineage>
        <taxon>Eukaryota</taxon>
        <taxon>Viridiplantae</taxon>
        <taxon>Streptophyta</taxon>
        <taxon>Klebsormidiophyceae</taxon>
        <taxon>Klebsormidiales</taxon>
        <taxon>Klebsormidiaceae</taxon>
        <taxon>Klebsormidium</taxon>
    </lineage>
</organism>
<dbReference type="InterPro" id="IPR029045">
    <property type="entry name" value="ClpP/crotonase-like_dom_sf"/>
</dbReference>
<comment type="catalytic activity">
    <reaction evidence="6 8 9">
        <text>Hydrolysis of proteins to small peptides in the presence of ATP and magnesium. alpha-casein is the usual test substrate. In the absence of ATP, only oligopeptides shorter than five residues are hydrolyzed (such as succinyl-Leu-Tyr-|-NHMec, and Leu-Tyr-Leu-|-Tyr-Trp, in which cleavage of the -Tyr-|-Leu- and -Tyr-|-Trp bonds also occurs).</text>
        <dbReference type="EC" id="3.4.21.92"/>
    </reaction>
</comment>
<dbReference type="GO" id="GO:0004176">
    <property type="term" value="F:ATP-dependent peptidase activity"/>
    <property type="evidence" value="ECO:0007669"/>
    <property type="project" value="InterPro"/>
</dbReference>
<dbReference type="InterPro" id="IPR023562">
    <property type="entry name" value="ClpP/TepA"/>
</dbReference>
<evidence type="ECO:0000313" key="11">
    <source>
        <dbReference type="EMBL" id="AHZ10970.1"/>
    </source>
</evidence>
<keyword evidence="11" id="KW-0150">Chloroplast</keyword>
<dbReference type="InterPro" id="IPR001907">
    <property type="entry name" value="ClpP"/>
</dbReference>
<evidence type="ECO:0000256" key="5">
    <source>
        <dbReference type="ARBA" id="ARBA00022825"/>
    </source>
</evidence>
<dbReference type="GO" id="GO:0009368">
    <property type="term" value="C:endopeptidase Clp complex"/>
    <property type="evidence" value="ECO:0007669"/>
    <property type="project" value="TreeGrafter"/>
</dbReference>
<gene>
    <name evidence="8 11" type="primary">clpP</name>
</gene>
<dbReference type="Pfam" id="PF00574">
    <property type="entry name" value="CLP_protease"/>
    <property type="match status" value="1"/>
</dbReference>
<dbReference type="SUPFAM" id="SSF52096">
    <property type="entry name" value="ClpP/crotonase"/>
    <property type="match status" value="1"/>
</dbReference>
<reference evidence="11" key="1">
    <citation type="journal article" date="2014" name="Genome Biol. Evol.">
        <title>Analyses of charophyte chloroplast genomes help characterize the ancestral chloroplast genome of land plants.</title>
        <authorList>
            <person name="Civan P."/>
            <person name="Foster P.G."/>
            <person name="Embley M.T."/>
            <person name="Seneca A."/>
            <person name="Cox C.J."/>
        </authorList>
    </citation>
    <scope>NUCLEOTIDE SEQUENCE</scope>
</reference>
<evidence type="ECO:0000256" key="9">
    <source>
        <dbReference type="PROSITE-ProRule" id="PRU10086"/>
    </source>
</evidence>
<evidence type="ECO:0000256" key="8">
    <source>
        <dbReference type="HAMAP-Rule" id="MF_00444"/>
    </source>
</evidence>
<protein>
    <recommendedName>
        <fullName evidence="8 10">ATP-dependent Clp protease proteolytic subunit</fullName>
        <ecNumber evidence="8">3.4.21.92</ecNumber>
    </recommendedName>
    <alternativeName>
        <fullName evidence="8">Endopeptidase Clp</fullName>
    </alternativeName>
</protein>
<feature type="active site" evidence="8 9">
    <location>
        <position position="126"/>
    </location>
</feature>
<dbReference type="GO" id="GO:0009570">
    <property type="term" value="C:chloroplast stroma"/>
    <property type="evidence" value="ECO:0007669"/>
    <property type="project" value="UniProtKB-SubCell"/>
</dbReference>
<comment type="subunit">
    <text evidence="8">Component of the chloroplastic Clp protease core complex.</text>
</comment>
<evidence type="ECO:0000256" key="3">
    <source>
        <dbReference type="ARBA" id="ARBA00022670"/>
    </source>
</evidence>